<dbReference type="InterPro" id="IPR018490">
    <property type="entry name" value="cNMP-bd_dom_sf"/>
</dbReference>
<dbReference type="SUPFAM" id="SSF54236">
    <property type="entry name" value="Ubiquitin-like"/>
    <property type="match status" value="1"/>
</dbReference>
<accession>A0AAV9RC13</accession>
<evidence type="ECO:0000256" key="2">
    <source>
        <dbReference type="PROSITE-ProRule" id="PRU00168"/>
    </source>
</evidence>
<dbReference type="PROSITE" id="PS50186">
    <property type="entry name" value="DEP"/>
    <property type="match status" value="1"/>
</dbReference>
<dbReference type="GO" id="GO:0005886">
    <property type="term" value="C:plasma membrane"/>
    <property type="evidence" value="ECO:0007669"/>
    <property type="project" value="TreeGrafter"/>
</dbReference>
<dbReference type="InterPro" id="IPR008937">
    <property type="entry name" value="Ras-like_GEF"/>
</dbReference>
<dbReference type="Pfam" id="PF00617">
    <property type="entry name" value="RasGEF"/>
    <property type="match status" value="1"/>
</dbReference>
<dbReference type="Pfam" id="PF00610">
    <property type="entry name" value="DEP"/>
    <property type="match status" value="1"/>
</dbReference>
<dbReference type="CDD" id="cd00038">
    <property type="entry name" value="CAP_ED"/>
    <property type="match status" value="1"/>
</dbReference>
<evidence type="ECO:0000313" key="7">
    <source>
        <dbReference type="Proteomes" id="UP001311232"/>
    </source>
</evidence>
<gene>
    <name evidence="6" type="ORF">CRENBAI_006564</name>
</gene>
<dbReference type="Gene3D" id="2.60.120.10">
    <property type="entry name" value="Jelly Rolls"/>
    <property type="match status" value="1"/>
</dbReference>
<evidence type="ECO:0000259" key="5">
    <source>
        <dbReference type="PROSITE" id="PS50186"/>
    </source>
</evidence>
<dbReference type="SMART" id="SM00100">
    <property type="entry name" value="cNMP"/>
    <property type="match status" value="1"/>
</dbReference>
<feature type="domain" description="DEP" evidence="5">
    <location>
        <begin position="28"/>
        <end position="98"/>
    </location>
</feature>
<dbReference type="AlphaFoldDB" id="A0AAV9RC13"/>
<feature type="domain" description="Ras-GEF" evidence="3">
    <location>
        <begin position="537"/>
        <end position="764"/>
    </location>
</feature>
<dbReference type="SUPFAM" id="SSF51206">
    <property type="entry name" value="cAMP-binding domain-like"/>
    <property type="match status" value="1"/>
</dbReference>
<dbReference type="SUPFAM" id="SSF46785">
    <property type="entry name" value="Winged helix' DNA-binding domain"/>
    <property type="match status" value="1"/>
</dbReference>
<dbReference type="Pfam" id="PF00027">
    <property type="entry name" value="cNMP_binding"/>
    <property type="match status" value="1"/>
</dbReference>
<dbReference type="GO" id="GO:0007265">
    <property type="term" value="P:Ras protein signal transduction"/>
    <property type="evidence" value="ECO:0007669"/>
    <property type="project" value="TreeGrafter"/>
</dbReference>
<keyword evidence="7" id="KW-1185">Reference proteome</keyword>
<dbReference type="InterPro" id="IPR019804">
    <property type="entry name" value="Ras_G-nucl-exch_fac_CS"/>
</dbReference>
<evidence type="ECO:0008006" key="8">
    <source>
        <dbReference type="Google" id="ProtNLM"/>
    </source>
</evidence>
<dbReference type="InterPro" id="IPR036388">
    <property type="entry name" value="WH-like_DNA-bd_sf"/>
</dbReference>
<evidence type="ECO:0000313" key="6">
    <source>
        <dbReference type="EMBL" id="KAK5605755.1"/>
    </source>
</evidence>
<dbReference type="PROSITE" id="PS50042">
    <property type="entry name" value="CNMP_BINDING_3"/>
    <property type="match status" value="1"/>
</dbReference>
<organism evidence="6 7">
    <name type="scientific">Crenichthys baileyi</name>
    <name type="common">White River springfish</name>
    <dbReference type="NCBI Taxonomy" id="28760"/>
    <lineage>
        <taxon>Eukaryota</taxon>
        <taxon>Metazoa</taxon>
        <taxon>Chordata</taxon>
        <taxon>Craniata</taxon>
        <taxon>Vertebrata</taxon>
        <taxon>Euteleostomi</taxon>
        <taxon>Actinopterygii</taxon>
        <taxon>Neopterygii</taxon>
        <taxon>Teleostei</taxon>
        <taxon>Neoteleostei</taxon>
        <taxon>Acanthomorphata</taxon>
        <taxon>Ovalentaria</taxon>
        <taxon>Atherinomorphae</taxon>
        <taxon>Cyprinodontiformes</taxon>
        <taxon>Goodeidae</taxon>
        <taxon>Crenichthys</taxon>
    </lineage>
</organism>
<protein>
    <recommendedName>
        <fullName evidence="8">Rap guanine nucleotide exchange factor 3</fullName>
    </recommendedName>
</protein>
<dbReference type="SUPFAM" id="SSF48366">
    <property type="entry name" value="Ras GEF"/>
    <property type="match status" value="1"/>
</dbReference>
<dbReference type="PANTHER" id="PTHR23113:SF24">
    <property type="entry name" value="RAP GUANINE NUCLEOTIDE EXCHANGE FACTOR 3"/>
    <property type="match status" value="1"/>
</dbReference>
<dbReference type="InterPro" id="IPR014710">
    <property type="entry name" value="RmlC-like_jellyroll"/>
</dbReference>
<dbReference type="InterPro" id="IPR029071">
    <property type="entry name" value="Ubiquitin-like_domsf"/>
</dbReference>
<dbReference type="PANTHER" id="PTHR23113">
    <property type="entry name" value="GUANINE NUCLEOTIDE EXCHANGE FACTOR"/>
    <property type="match status" value="1"/>
</dbReference>
<evidence type="ECO:0000259" key="4">
    <source>
        <dbReference type="PROSITE" id="PS50042"/>
    </source>
</evidence>
<dbReference type="InterPro" id="IPR036390">
    <property type="entry name" value="WH_DNA-bd_sf"/>
</dbReference>
<dbReference type="PROSITE" id="PS00720">
    <property type="entry name" value="RASGEF"/>
    <property type="match status" value="1"/>
</dbReference>
<dbReference type="Gene3D" id="1.10.840.10">
    <property type="entry name" value="Ras guanine-nucleotide exchange factors catalytic domain"/>
    <property type="match status" value="1"/>
</dbReference>
<dbReference type="PRINTS" id="PR00103">
    <property type="entry name" value="CAMPKINASE"/>
</dbReference>
<dbReference type="GO" id="GO:0005085">
    <property type="term" value="F:guanyl-nucleotide exchange factor activity"/>
    <property type="evidence" value="ECO:0007669"/>
    <property type="project" value="UniProtKB-KW"/>
</dbReference>
<sequence length="798" mass="91198">MKQFLSDRVVKAARSVYSVMIEKNPGLIRDRKHHLKTHRQCCSGKELVDWLMKQSECLQSRSQAVGMWQVLVDEGILAHVKQDLNFLDKDTQFYRFQDSEFGLNHVSNEKDLEDELHEALSLLSQLGPDALLTMILRKCPSQRSAEDIEVIYEELLHVKAAAHLSSSVRKELAAVLVFESHVKSGTVLFSQGDKGTSWYIIWKGSVNVITHGKGIVTTLHEGEDFGQLALLNDAPRAATIILREDNCHFLRVDKQDFIRILKDVEANTVRLEEHGKTVLVLEKSADCNAQGGAATNSKYTVMSGTPEKILEHLLDTLKLDSNGNGPIGLSEGSEQEKTACVFNTKQRVVKLIAQWVALYGLLLKEEPDVWDFLERLKKEVAAEYRLSSILKEQFRERRRTKVLENGYQSLNRNQPFDWFSSCDEPAGRLQPIKAQDKVLYEIYKPDSKPLSLMLPVNSSVQEVMSAIVRAVGDHVLVKMNSCGERVQLKLDSTAVYTALGLNERLFICTTSEVEKLRPLKEQQGPEQGTTDLIEQMSSKDIATELTNYDWELFTAMHEVELVYYIFGRHKFPGATTANLERFVRHFNVVQYWIVTELCLCEDLVKRAILLKKFIKIASVLKEQRNLNSFFAVMFGLSNSAVQRLYKTWERIPSKTKRIYCAYERLMDPSRNHRPYRLAVAKLSPPYIPFMPLLLKDMTFIHEGNPNYVDKLVNFEKMRMLAKTVKIVRGCRSQPYVPSSPQRGLADRMFLDGPAARLSTYSDHALPLRTPSNIRHYIQNLKVIDNQRKLTQLSRTIEC</sequence>
<dbReference type="InterPro" id="IPR000591">
    <property type="entry name" value="DEP_dom"/>
</dbReference>
<dbReference type="InterPro" id="IPR036964">
    <property type="entry name" value="RASGEF_cat_dom_sf"/>
</dbReference>
<dbReference type="InterPro" id="IPR023578">
    <property type="entry name" value="Ras_GEF_dom_sf"/>
</dbReference>
<dbReference type="InterPro" id="IPR001895">
    <property type="entry name" value="RASGEF_cat_dom"/>
</dbReference>
<dbReference type="SMART" id="SM00049">
    <property type="entry name" value="DEP"/>
    <property type="match status" value="1"/>
</dbReference>
<name>A0AAV9RC13_9TELE</name>
<reference evidence="6 7" key="1">
    <citation type="submission" date="2021-06" db="EMBL/GenBank/DDBJ databases">
        <authorList>
            <person name="Palmer J.M."/>
        </authorList>
    </citation>
    <scope>NUCLEOTIDE SEQUENCE [LARGE SCALE GENOMIC DNA]</scope>
    <source>
        <strain evidence="6 7">MEX-2019</strain>
        <tissue evidence="6">Muscle</tissue>
    </source>
</reference>
<evidence type="ECO:0000259" key="3">
    <source>
        <dbReference type="PROSITE" id="PS50009"/>
    </source>
</evidence>
<proteinExistence type="predicted"/>
<keyword evidence="1 2" id="KW-0344">Guanine-nucleotide releasing factor</keyword>
<dbReference type="CDD" id="cd00155">
    <property type="entry name" value="RasGEF"/>
    <property type="match status" value="1"/>
</dbReference>
<dbReference type="PROSITE" id="PS50009">
    <property type="entry name" value="RASGEF_CAT"/>
    <property type="match status" value="1"/>
</dbReference>
<dbReference type="Gene3D" id="1.20.870.10">
    <property type="entry name" value="Son of sevenless (SoS) protein Chain: S domain 1"/>
    <property type="match status" value="2"/>
</dbReference>
<dbReference type="EMBL" id="JAHHUM010002166">
    <property type="protein sequence ID" value="KAK5605755.1"/>
    <property type="molecule type" value="Genomic_DNA"/>
</dbReference>
<dbReference type="Gene3D" id="3.10.20.90">
    <property type="entry name" value="Phosphatidylinositol 3-kinase Catalytic Subunit, Chain A, domain 1"/>
    <property type="match status" value="1"/>
</dbReference>
<feature type="domain" description="Cyclic nucleotide-binding" evidence="4">
    <location>
        <begin position="160"/>
        <end position="261"/>
    </location>
</feature>
<dbReference type="Proteomes" id="UP001311232">
    <property type="component" value="Unassembled WGS sequence"/>
</dbReference>
<dbReference type="CDD" id="cd04437">
    <property type="entry name" value="DEP_Epac"/>
    <property type="match status" value="1"/>
</dbReference>
<dbReference type="SMART" id="SM00147">
    <property type="entry name" value="RasGEF"/>
    <property type="match status" value="1"/>
</dbReference>
<dbReference type="InterPro" id="IPR000595">
    <property type="entry name" value="cNMP-bd_dom"/>
</dbReference>
<comment type="caution">
    <text evidence="6">The sequence shown here is derived from an EMBL/GenBank/DDBJ whole genome shotgun (WGS) entry which is preliminary data.</text>
</comment>
<dbReference type="Gene3D" id="1.10.10.10">
    <property type="entry name" value="Winged helix-like DNA-binding domain superfamily/Winged helix DNA-binding domain"/>
    <property type="match status" value="1"/>
</dbReference>
<evidence type="ECO:0000256" key="1">
    <source>
        <dbReference type="ARBA" id="ARBA00022658"/>
    </source>
</evidence>